<proteinExistence type="predicted"/>
<dbReference type="Gene3D" id="1.25.40.20">
    <property type="entry name" value="Ankyrin repeat-containing domain"/>
    <property type="match status" value="2"/>
</dbReference>
<organism evidence="1 2">
    <name type="scientific">Phytophthora infestans</name>
    <name type="common">Potato late blight agent</name>
    <name type="synonym">Botrytis infestans</name>
    <dbReference type="NCBI Taxonomy" id="4787"/>
    <lineage>
        <taxon>Eukaryota</taxon>
        <taxon>Sar</taxon>
        <taxon>Stramenopiles</taxon>
        <taxon>Oomycota</taxon>
        <taxon>Peronosporomycetes</taxon>
        <taxon>Peronosporales</taxon>
        <taxon>Peronosporaceae</taxon>
        <taxon>Phytophthora</taxon>
    </lineage>
</organism>
<accession>A0A8S9V023</accession>
<dbReference type="SUPFAM" id="SSF48403">
    <property type="entry name" value="Ankyrin repeat"/>
    <property type="match status" value="1"/>
</dbReference>
<evidence type="ECO:0000313" key="1">
    <source>
        <dbReference type="EMBL" id="KAF4144569.1"/>
    </source>
</evidence>
<gene>
    <name evidence="1" type="ORF">GN958_ATG06224</name>
</gene>
<dbReference type="InterPro" id="IPR002110">
    <property type="entry name" value="Ankyrin_rpt"/>
</dbReference>
<dbReference type="Proteomes" id="UP000704712">
    <property type="component" value="Unassembled WGS sequence"/>
</dbReference>
<dbReference type="Pfam" id="PF13637">
    <property type="entry name" value="Ank_4"/>
    <property type="match status" value="1"/>
</dbReference>
<protein>
    <submittedName>
        <fullName evidence="1">Ankyrin repeats (Many copies)</fullName>
    </submittedName>
</protein>
<dbReference type="PANTHER" id="PTHR46586:SF3">
    <property type="entry name" value="ANKYRIN REPEAT-CONTAINING PROTEIN"/>
    <property type="match status" value="1"/>
</dbReference>
<dbReference type="InterPro" id="IPR052050">
    <property type="entry name" value="SecEffector_AnkRepeat"/>
</dbReference>
<comment type="caution">
    <text evidence="1">The sequence shown here is derived from an EMBL/GenBank/DDBJ whole genome shotgun (WGS) entry which is preliminary data.</text>
</comment>
<evidence type="ECO:0000313" key="2">
    <source>
        <dbReference type="Proteomes" id="UP000704712"/>
    </source>
</evidence>
<reference evidence="1" key="1">
    <citation type="submission" date="2020-03" db="EMBL/GenBank/DDBJ databases">
        <title>Hybrid Assembly of Korean Phytophthora infestans isolates.</title>
        <authorList>
            <person name="Prokchorchik M."/>
            <person name="Lee Y."/>
            <person name="Seo J."/>
            <person name="Cho J.-H."/>
            <person name="Park Y.-E."/>
            <person name="Jang D.-C."/>
            <person name="Im J.-S."/>
            <person name="Choi J.-G."/>
            <person name="Park H.-J."/>
            <person name="Lee G.-B."/>
            <person name="Lee Y.-G."/>
            <person name="Hong S.-Y."/>
            <person name="Cho K."/>
            <person name="Sohn K.H."/>
        </authorList>
    </citation>
    <scope>NUCLEOTIDE SEQUENCE</scope>
    <source>
        <strain evidence="1">KR_2_A2</strain>
    </source>
</reference>
<name>A0A8S9V023_PHYIN</name>
<dbReference type="InterPro" id="IPR036770">
    <property type="entry name" value="Ankyrin_rpt-contain_sf"/>
</dbReference>
<sequence length="287" mass="31934">MDSFSGPGAVIQACKQGSSARSLKYLAARDTESFWKEAASLAATCGHVHVLRWLSEFHSDRCEWGPAVMNGAALCGHLDVVQWLHENRSEGCTVHAMDSAVRNRDWAMVQWLHTNRSEGCSRGAMDWAAAAGNLSLVRWLHTHRSEGCTTRAMDWAAAAGHLETVQWLHNNRIEGDAGRALRTAASSGHLDVVQWLHATRGMEQSGDMDSLAALEIAEMHNHRVVADWLQAHLKSSECELGHQATFQANPPEQARCHLMWEYPVLYVVRWIRRVCATSCGDHSAHHM</sequence>
<dbReference type="EMBL" id="JAACNO010000844">
    <property type="protein sequence ID" value="KAF4144569.1"/>
    <property type="molecule type" value="Genomic_DNA"/>
</dbReference>
<dbReference type="AlphaFoldDB" id="A0A8S9V023"/>
<dbReference type="PANTHER" id="PTHR46586">
    <property type="entry name" value="ANKYRIN REPEAT-CONTAINING PROTEIN"/>
    <property type="match status" value="1"/>
</dbReference>